<evidence type="ECO:0000313" key="4">
    <source>
        <dbReference type="Proteomes" id="UP001152300"/>
    </source>
</evidence>
<dbReference type="Proteomes" id="UP001152300">
    <property type="component" value="Unassembled WGS sequence"/>
</dbReference>
<reference evidence="3" key="1">
    <citation type="submission" date="2022-11" db="EMBL/GenBank/DDBJ databases">
        <title>Genome Resource of Sclerotinia nivalis Strain SnTB1, a Plant Pathogen Isolated from American Ginseng.</title>
        <authorList>
            <person name="Fan S."/>
        </authorList>
    </citation>
    <scope>NUCLEOTIDE SEQUENCE</scope>
    <source>
        <strain evidence="3">SnTB1</strain>
    </source>
</reference>
<evidence type="ECO:0000256" key="1">
    <source>
        <dbReference type="SAM" id="MobiDB-lite"/>
    </source>
</evidence>
<feature type="domain" description="Mif2 N-terminal" evidence="2">
    <location>
        <begin position="25"/>
        <end position="101"/>
    </location>
</feature>
<evidence type="ECO:0000313" key="3">
    <source>
        <dbReference type="EMBL" id="KAJ8071077.1"/>
    </source>
</evidence>
<dbReference type="InterPro" id="IPR028929">
    <property type="entry name" value="Mif2_N"/>
</dbReference>
<comment type="caution">
    <text evidence="3">The sequence shown here is derived from an EMBL/GenBank/DDBJ whole genome shotgun (WGS) entry which is preliminary data.</text>
</comment>
<sequence>MAPEQSASPPARRRTGANRENQYLFNLGVKGRKTGVELPDTGIRDADGLEPMDDIFSPDKTESVKTGRSANGLQRNALEDATISSEEDMDMDGESMSTQPETRQRDGQY</sequence>
<proteinExistence type="predicted"/>
<dbReference type="AlphaFoldDB" id="A0A9X0AY53"/>
<accession>A0A9X0AY53</accession>
<keyword evidence="4" id="KW-1185">Reference proteome</keyword>
<gene>
    <name evidence="3" type="ORF">OCU04_001422</name>
</gene>
<protein>
    <recommendedName>
        <fullName evidence="2">Mif2 N-terminal domain-containing protein</fullName>
    </recommendedName>
</protein>
<dbReference type="OrthoDB" id="1939643at2759"/>
<dbReference type="EMBL" id="JAPEIS010000001">
    <property type="protein sequence ID" value="KAJ8071077.1"/>
    <property type="molecule type" value="Genomic_DNA"/>
</dbReference>
<organism evidence="3 4">
    <name type="scientific">Sclerotinia nivalis</name>
    <dbReference type="NCBI Taxonomy" id="352851"/>
    <lineage>
        <taxon>Eukaryota</taxon>
        <taxon>Fungi</taxon>
        <taxon>Dikarya</taxon>
        <taxon>Ascomycota</taxon>
        <taxon>Pezizomycotina</taxon>
        <taxon>Leotiomycetes</taxon>
        <taxon>Helotiales</taxon>
        <taxon>Sclerotiniaceae</taxon>
        <taxon>Sclerotinia</taxon>
    </lineage>
</organism>
<feature type="region of interest" description="Disordered" evidence="1">
    <location>
        <begin position="36"/>
        <end position="109"/>
    </location>
</feature>
<feature type="region of interest" description="Disordered" evidence="1">
    <location>
        <begin position="1"/>
        <end position="22"/>
    </location>
</feature>
<dbReference type="Pfam" id="PF15624">
    <property type="entry name" value="Mif2_N"/>
    <property type="match status" value="1"/>
</dbReference>
<name>A0A9X0AY53_9HELO</name>
<evidence type="ECO:0000259" key="2">
    <source>
        <dbReference type="Pfam" id="PF15624"/>
    </source>
</evidence>